<evidence type="ECO:0000313" key="2">
    <source>
        <dbReference type="EMBL" id="KRM54585.1"/>
    </source>
</evidence>
<keyword evidence="1" id="KW-0812">Transmembrane</keyword>
<comment type="caution">
    <text evidence="2">The sequence shown here is derived from an EMBL/GenBank/DDBJ whole genome shotgun (WGS) entry which is preliminary data.</text>
</comment>
<keyword evidence="1" id="KW-0472">Membrane</keyword>
<keyword evidence="3" id="KW-1185">Reference proteome</keyword>
<protein>
    <submittedName>
        <fullName evidence="2">Uncharacterized protein</fullName>
    </submittedName>
</protein>
<keyword evidence="1" id="KW-1133">Transmembrane helix</keyword>
<dbReference type="Proteomes" id="UP000051679">
    <property type="component" value="Unassembled WGS sequence"/>
</dbReference>
<evidence type="ECO:0000256" key="1">
    <source>
        <dbReference type="SAM" id="Phobius"/>
    </source>
</evidence>
<dbReference type="AlphaFoldDB" id="A0A0R1ZSD8"/>
<evidence type="ECO:0000313" key="3">
    <source>
        <dbReference type="Proteomes" id="UP000051679"/>
    </source>
</evidence>
<accession>A0A0R1ZSD8</accession>
<name>A0A0R1ZSD8_9LACO</name>
<dbReference type="EMBL" id="AYYO01000055">
    <property type="protein sequence ID" value="KRM54585.1"/>
    <property type="molecule type" value="Genomic_DNA"/>
</dbReference>
<feature type="transmembrane region" description="Helical" evidence="1">
    <location>
        <begin position="20"/>
        <end position="40"/>
    </location>
</feature>
<sequence>MTQLLPKSPSAAIVNEIIVPFVYDVTMLTNIFGALSNLAFMFSGTKKDRQANCLTVKRDVGYGWSGDRTLDTRIKSPVLCQLS</sequence>
<gene>
    <name evidence="2" type="ORF">FC18_GL000397</name>
</gene>
<organism evidence="2 3">
    <name type="scientific">Lacticaseibacillus sharpeae JCM 1186 = DSM 20505</name>
    <dbReference type="NCBI Taxonomy" id="1291052"/>
    <lineage>
        <taxon>Bacteria</taxon>
        <taxon>Bacillati</taxon>
        <taxon>Bacillota</taxon>
        <taxon>Bacilli</taxon>
        <taxon>Lactobacillales</taxon>
        <taxon>Lactobacillaceae</taxon>
        <taxon>Lacticaseibacillus</taxon>
    </lineage>
</organism>
<reference evidence="2 3" key="1">
    <citation type="journal article" date="2015" name="Genome Announc.">
        <title>Expanding the biotechnology potential of lactobacilli through comparative genomics of 213 strains and associated genera.</title>
        <authorList>
            <person name="Sun Z."/>
            <person name="Harris H.M."/>
            <person name="McCann A."/>
            <person name="Guo C."/>
            <person name="Argimon S."/>
            <person name="Zhang W."/>
            <person name="Yang X."/>
            <person name="Jeffery I.B."/>
            <person name="Cooney J.C."/>
            <person name="Kagawa T.F."/>
            <person name="Liu W."/>
            <person name="Song Y."/>
            <person name="Salvetti E."/>
            <person name="Wrobel A."/>
            <person name="Rasinkangas P."/>
            <person name="Parkhill J."/>
            <person name="Rea M.C."/>
            <person name="O'Sullivan O."/>
            <person name="Ritari J."/>
            <person name="Douillard F.P."/>
            <person name="Paul Ross R."/>
            <person name="Yang R."/>
            <person name="Briner A.E."/>
            <person name="Felis G.E."/>
            <person name="de Vos W.M."/>
            <person name="Barrangou R."/>
            <person name="Klaenhammer T.R."/>
            <person name="Caufield P.W."/>
            <person name="Cui Y."/>
            <person name="Zhang H."/>
            <person name="O'Toole P.W."/>
        </authorList>
    </citation>
    <scope>NUCLEOTIDE SEQUENCE [LARGE SCALE GENOMIC DNA]</scope>
    <source>
        <strain evidence="2 3">DSM 20505</strain>
    </source>
</reference>
<proteinExistence type="predicted"/>
<dbReference type="AntiFam" id="ANF00012">
    <property type="entry name" value="tRNA translation"/>
</dbReference>